<reference evidence="2" key="1">
    <citation type="journal article" date="2019" name="Int. J. Syst. Evol. Microbiol.">
        <title>The Global Catalogue of Microorganisms (GCM) 10K type strain sequencing project: providing services to taxonomists for standard genome sequencing and annotation.</title>
        <authorList>
            <consortium name="The Broad Institute Genomics Platform"/>
            <consortium name="The Broad Institute Genome Sequencing Center for Infectious Disease"/>
            <person name="Wu L."/>
            <person name="Ma J."/>
        </authorList>
    </citation>
    <scope>NUCLEOTIDE SEQUENCE [LARGE SCALE GENOMIC DNA]</scope>
    <source>
        <strain evidence="2">CGMCC 4.7152</strain>
    </source>
</reference>
<dbReference type="InterPro" id="IPR036388">
    <property type="entry name" value="WH-like_DNA-bd_sf"/>
</dbReference>
<proteinExistence type="predicted"/>
<comment type="caution">
    <text evidence="1">The sequence shown here is derived from an EMBL/GenBank/DDBJ whole genome shotgun (WGS) entry which is preliminary data.</text>
</comment>
<name>A0ABV9VL45_9ACTN</name>
<dbReference type="InterPro" id="IPR036390">
    <property type="entry name" value="WH_DNA-bd_sf"/>
</dbReference>
<evidence type="ECO:0000313" key="1">
    <source>
        <dbReference type="EMBL" id="MFC4996333.1"/>
    </source>
</evidence>
<dbReference type="Gene3D" id="1.10.10.10">
    <property type="entry name" value="Winged helix-like DNA-binding domain superfamily/Winged helix DNA-binding domain"/>
    <property type="match status" value="1"/>
</dbReference>
<dbReference type="InterPro" id="IPR011991">
    <property type="entry name" value="ArsR-like_HTH"/>
</dbReference>
<evidence type="ECO:0000313" key="2">
    <source>
        <dbReference type="Proteomes" id="UP001595912"/>
    </source>
</evidence>
<organism evidence="1 2">
    <name type="scientific">Dactylosporangium cerinum</name>
    <dbReference type="NCBI Taxonomy" id="1434730"/>
    <lineage>
        <taxon>Bacteria</taxon>
        <taxon>Bacillati</taxon>
        <taxon>Actinomycetota</taxon>
        <taxon>Actinomycetes</taxon>
        <taxon>Micromonosporales</taxon>
        <taxon>Micromonosporaceae</taxon>
        <taxon>Dactylosporangium</taxon>
    </lineage>
</organism>
<accession>A0ABV9VL45</accession>
<dbReference type="EMBL" id="JBHSIU010000003">
    <property type="protein sequence ID" value="MFC4996333.1"/>
    <property type="molecule type" value="Genomic_DNA"/>
</dbReference>
<dbReference type="Proteomes" id="UP001595912">
    <property type="component" value="Unassembled WGS sequence"/>
</dbReference>
<dbReference type="RefSeq" id="WP_380112534.1">
    <property type="nucleotide sequence ID" value="NZ_JBHSIU010000003.1"/>
</dbReference>
<dbReference type="CDD" id="cd00090">
    <property type="entry name" value="HTH_ARSR"/>
    <property type="match status" value="1"/>
</dbReference>
<gene>
    <name evidence="1" type="ORF">ACFPIJ_00640</name>
</gene>
<protein>
    <submittedName>
        <fullName evidence="1">Winged helix-turn-helix domain-containing protein</fullName>
    </submittedName>
</protein>
<sequence length="437" mass="46727">MPIVIGLVLHASHRAVFEDAARTLAGVSIAWVTYEHEAGIRPGIEDLLARGHLDGLMLGPVPYAKCRDLLPDDLSVAVVRSAGLDLSLAFCRALGRGRAATPVSIDTFDQETVDEVVRALDLDPDQVACLPYDPAQSVEEIVEFHRRHLERFGGQYVISLRTAVTARLSADVPVVSGVPGAATIRAQLHELALRIQSRRAAALRFAAGVFVVVNRDAAADLDRARVGVMNLLVNTPEFADAWIENRDRRGVVVFAHQALFERVTHNWVSLPALAQAQETLGIRVAAGFGVGASARTSVLLAERAAARAEQEERPSAYLIEDSGVIIGPLSSGGSPLTFTYREHGASIEHLSRGAGLSAATLSRLAALEGGLEGRPISPSDLAKSLGITEPSGRRLIRKLSESGLVSDEGSAQVHRKGRPTRLYRLTIAEAIRGAETG</sequence>
<dbReference type="SUPFAM" id="SSF46785">
    <property type="entry name" value="Winged helix' DNA-binding domain"/>
    <property type="match status" value="1"/>
</dbReference>
<keyword evidence="2" id="KW-1185">Reference proteome</keyword>